<dbReference type="AlphaFoldDB" id="A0A9P0L2N1"/>
<comment type="similarity">
    <text evidence="3">Belongs to the alkB family.</text>
</comment>
<comment type="cofactor">
    <cofactor evidence="1">
        <name>Fe(2+)</name>
        <dbReference type="ChEBI" id="CHEBI:29033"/>
    </cofactor>
</comment>
<accession>A0A9P0L2N1</accession>
<evidence type="ECO:0000256" key="5">
    <source>
        <dbReference type="ARBA" id="ARBA00022964"/>
    </source>
</evidence>
<keyword evidence="8" id="KW-0539">Nucleus</keyword>
<keyword evidence="4" id="KW-0479">Metal-binding</keyword>
<evidence type="ECO:0000256" key="2">
    <source>
        <dbReference type="ARBA" id="ARBA00004123"/>
    </source>
</evidence>
<reference evidence="10" key="1">
    <citation type="submission" date="2022-03" db="EMBL/GenBank/DDBJ databases">
        <authorList>
            <person name="Sayadi A."/>
        </authorList>
    </citation>
    <scope>NUCLEOTIDE SEQUENCE</scope>
</reference>
<evidence type="ECO:0000313" key="10">
    <source>
        <dbReference type="EMBL" id="CAH1986680.1"/>
    </source>
</evidence>
<protein>
    <recommendedName>
        <fullName evidence="9">Fe2OG dioxygenase domain-containing protein</fullName>
    </recommendedName>
</protein>
<name>A0A9P0L2N1_ACAOB</name>
<dbReference type="PROSITE" id="PS51471">
    <property type="entry name" value="FE2OG_OXY"/>
    <property type="match status" value="1"/>
</dbReference>
<dbReference type="InterPro" id="IPR027450">
    <property type="entry name" value="AlkB-like"/>
</dbReference>
<organism evidence="10 11">
    <name type="scientific">Acanthoscelides obtectus</name>
    <name type="common">Bean weevil</name>
    <name type="synonym">Bruchus obtectus</name>
    <dbReference type="NCBI Taxonomy" id="200917"/>
    <lineage>
        <taxon>Eukaryota</taxon>
        <taxon>Metazoa</taxon>
        <taxon>Ecdysozoa</taxon>
        <taxon>Arthropoda</taxon>
        <taxon>Hexapoda</taxon>
        <taxon>Insecta</taxon>
        <taxon>Pterygota</taxon>
        <taxon>Neoptera</taxon>
        <taxon>Endopterygota</taxon>
        <taxon>Coleoptera</taxon>
        <taxon>Polyphaga</taxon>
        <taxon>Cucujiformia</taxon>
        <taxon>Chrysomeloidea</taxon>
        <taxon>Chrysomelidae</taxon>
        <taxon>Bruchinae</taxon>
        <taxon>Bruchini</taxon>
        <taxon>Acanthoscelides</taxon>
    </lineage>
</organism>
<dbReference type="SUPFAM" id="SSF51197">
    <property type="entry name" value="Clavaminate synthase-like"/>
    <property type="match status" value="1"/>
</dbReference>
<evidence type="ECO:0000256" key="3">
    <source>
        <dbReference type="ARBA" id="ARBA00007879"/>
    </source>
</evidence>
<dbReference type="EMBL" id="CAKOFQ010007004">
    <property type="protein sequence ID" value="CAH1986680.1"/>
    <property type="molecule type" value="Genomic_DNA"/>
</dbReference>
<dbReference type="Gene3D" id="2.60.120.590">
    <property type="entry name" value="Alpha-ketoglutarate-dependent dioxygenase AlkB-like"/>
    <property type="match status" value="1"/>
</dbReference>
<gene>
    <name evidence="10" type="ORF">ACAOBT_LOCUS17387</name>
</gene>
<evidence type="ECO:0000256" key="6">
    <source>
        <dbReference type="ARBA" id="ARBA00023002"/>
    </source>
</evidence>
<keyword evidence="5" id="KW-0223">Dioxygenase</keyword>
<evidence type="ECO:0000313" key="11">
    <source>
        <dbReference type="Proteomes" id="UP001152888"/>
    </source>
</evidence>
<comment type="caution">
    <text evidence="10">The sequence shown here is derived from an EMBL/GenBank/DDBJ whole genome shotgun (WGS) entry which is preliminary data.</text>
</comment>
<feature type="domain" description="Fe2OG dioxygenase" evidence="9">
    <location>
        <begin position="88"/>
        <end position="205"/>
    </location>
</feature>
<dbReference type="PANTHER" id="PTHR46030:SF1">
    <property type="entry name" value="ALPHA-KETOGLUTARATE-DEPENDENT DIOXYGENASE ALKB HOMOLOG 6"/>
    <property type="match status" value="1"/>
</dbReference>
<sequence>MDIEKYRVTGAPPTVYYIPNFITENEESHLLKSVYSAPRPKWTFLSNRRLQDYGGVPHEKGMLPEPIPKWLQTYMDKIDALNIFDGKKTNQVLVNEYLAGQGIMPHTDGPLFQPTISTISCGSHTVLEFKENSELRKKVCDILLEQRSLVIIKEELYSKYLHSISEREDDVLEDIVNLDYCGEKYISGVKLKRKTRVSLTIRNVPKVLKCASLSISQPVQARDFSGKTEEQVSQYVDIVYLKKILNVLLIFGIS</sequence>
<dbReference type="Pfam" id="PF13532">
    <property type="entry name" value="2OG-FeII_Oxy_2"/>
    <property type="match status" value="1"/>
</dbReference>
<dbReference type="GO" id="GO:0051213">
    <property type="term" value="F:dioxygenase activity"/>
    <property type="evidence" value="ECO:0007669"/>
    <property type="project" value="UniProtKB-KW"/>
</dbReference>
<dbReference type="OrthoDB" id="412814at2759"/>
<proteinExistence type="inferred from homology"/>
<evidence type="ECO:0000259" key="9">
    <source>
        <dbReference type="PROSITE" id="PS51471"/>
    </source>
</evidence>
<evidence type="ECO:0000256" key="8">
    <source>
        <dbReference type="ARBA" id="ARBA00023242"/>
    </source>
</evidence>
<dbReference type="PANTHER" id="PTHR46030">
    <property type="entry name" value="ALPHA-KETOGLUTARATE-DEPENDENT DIOXYGENASE ALKB HOMOLOG 6"/>
    <property type="match status" value="1"/>
</dbReference>
<dbReference type="InterPro" id="IPR005123">
    <property type="entry name" value="Oxoglu/Fe-dep_dioxygenase_dom"/>
</dbReference>
<keyword evidence="7" id="KW-0408">Iron</keyword>
<dbReference type="GO" id="GO:0005634">
    <property type="term" value="C:nucleus"/>
    <property type="evidence" value="ECO:0007669"/>
    <property type="project" value="UniProtKB-SubCell"/>
</dbReference>
<dbReference type="Proteomes" id="UP001152888">
    <property type="component" value="Unassembled WGS sequence"/>
</dbReference>
<dbReference type="GO" id="GO:0046872">
    <property type="term" value="F:metal ion binding"/>
    <property type="evidence" value="ECO:0007669"/>
    <property type="project" value="UniProtKB-KW"/>
</dbReference>
<keyword evidence="6" id="KW-0560">Oxidoreductase</keyword>
<comment type="subcellular location">
    <subcellularLocation>
        <location evidence="2">Nucleus</location>
    </subcellularLocation>
</comment>
<evidence type="ECO:0000256" key="1">
    <source>
        <dbReference type="ARBA" id="ARBA00001954"/>
    </source>
</evidence>
<keyword evidence="11" id="KW-1185">Reference proteome</keyword>
<evidence type="ECO:0000256" key="7">
    <source>
        <dbReference type="ARBA" id="ARBA00023004"/>
    </source>
</evidence>
<dbReference type="InterPro" id="IPR037151">
    <property type="entry name" value="AlkB-like_sf"/>
</dbReference>
<dbReference type="InterPro" id="IPR032862">
    <property type="entry name" value="ALKBH6"/>
</dbReference>
<evidence type="ECO:0000256" key="4">
    <source>
        <dbReference type="ARBA" id="ARBA00022723"/>
    </source>
</evidence>